<dbReference type="GeneID" id="19012171"/>
<dbReference type="Gene3D" id="1.25.40.90">
    <property type="match status" value="1"/>
</dbReference>
<evidence type="ECO:0000313" key="8">
    <source>
        <dbReference type="Proteomes" id="UP000198341"/>
    </source>
</evidence>
<dbReference type="Gene3D" id="1.10.10.790">
    <property type="entry name" value="Surp module"/>
    <property type="match status" value="1"/>
</dbReference>
<evidence type="ECO:0000259" key="5">
    <source>
        <dbReference type="PROSITE" id="PS50128"/>
    </source>
</evidence>
<dbReference type="AlphaFoldDB" id="K8FCE3"/>
<dbReference type="GO" id="GO:0003723">
    <property type="term" value="F:RNA binding"/>
    <property type="evidence" value="ECO:0007669"/>
    <property type="project" value="UniProtKB-UniRule"/>
</dbReference>
<dbReference type="Pfam" id="PF04818">
    <property type="entry name" value="CID"/>
    <property type="match status" value="1"/>
</dbReference>
<keyword evidence="1 2" id="KW-0694">RNA-binding</keyword>
<dbReference type="PANTHER" id="PTHR23140:SF0">
    <property type="entry name" value="U2 SNRNP-ASSOCIATED SURP MOTIF-CONTAINING PROTEIN"/>
    <property type="match status" value="1"/>
</dbReference>
<dbReference type="InterPro" id="IPR035967">
    <property type="entry name" value="SWAP/Surp_sf"/>
</dbReference>
<evidence type="ECO:0000256" key="2">
    <source>
        <dbReference type="PROSITE-ProRule" id="PRU00176"/>
    </source>
</evidence>
<evidence type="ECO:0000313" key="7">
    <source>
        <dbReference type="EMBL" id="CCO19403.1"/>
    </source>
</evidence>
<feature type="compositionally biased region" description="Basic and acidic residues" evidence="3">
    <location>
        <begin position="64"/>
        <end position="77"/>
    </location>
</feature>
<dbReference type="InterPro" id="IPR000504">
    <property type="entry name" value="RRM_dom"/>
</dbReference>
<dbReference type="STRING" id="41875.K8FCE3"/>
<dbReference type="InterPro" id="IPR051485">
    <property type="entry name" value="SR-CTD_assoc_factor"/>
</dbReference>
<dbReference type="KEGG" id="bpg:Bathy13g02190"/>
<evidence type="ECO:0000256" key="1">
    <source>
        <dbReference type="ARBA" id="ARBA00022884"/>
    </source>
</evidence>
<organism evidence="7 8">
    <name type="scientific">Bathycoccus prasinos</name>
    <dbReference type="NCBI Taxonomy" id="41875"/>
    <lineage>
        <taxon>Eukaryota</taxon>
        <taxon>Viridiplantae</taxon>
        <taxon>Chlorophyta</taxon>
        <taxon>Mamiellophyceae</taxon>
        <taxon>Mamiellales</taxon>
        <taxon>Bathycoccaceae</taxon>
        <taxon>Bathycoccus</taxon>
    </lineage>
</organism>
<dbReference type="InterPro" id="IPR012677">
    <property type="entry name" value="Nucleotide-bd_a/b_plait_sf"/>
</dbReference>
<dbReference type="InterPro" id="IPR035979">
    <property type="entry name" value="RBD_domain_sf"/>
</dbReference>
<feature type="domain" description="SURP motif" evidence="5">
    <location>
        <begin position="333"/>
        <end position="378"/>
    </location>
</feature>
<dbReference type="Gene3D" id="3.30.70.330">
    <property type="match status" value="1"/>
</dbReference>
<dbReference type="CDD" id="cd00590">
    <property type="entry name" value="RRM_SF"/>
    <property type="match status" value="1"/>
</dbReference>
<dbReference type="RefSeq" id="XP_007509600.1">
    <property type="nucleotide sequence ID" value="XM_007509538.1"/>
</dbReference>
<feature type="compositionally biased region" description="Basic and acidic residues" evidence="3">
    <location>
        <begin position="108"/>
        <end position="122"/>
    </location>
</feature>
<reference evidence="7 8" key="1">
    <citation type="submission" date="2011-10" db="EMBL/GenBank/DDBJ databases">
        <authorList>
            <person name="Genoscope - CEA"/>
        </authorList>
    </citation>
    <scope>NUCLEOTIDE SEQUENCE [LARGE SCALE GENOMIC DNA]</scope>
    <source>
        <strain evidence="7 8">RCC 1105</strain>
    </source>
</reference>
<evidence type="ECO:0000256" key="3">
    <source>
        <dbReference type="SAM" id="MobiDB-lite"/>
    </source>
</evidence>
<sequence length="615" mass="69603">MPPRQQRKVRVKTSLSAFADDDDSDDEKQHQREEETNDGELPLVSFKGDTRVRTQHRPSFVPKEVQRKRDEKDKAPGDDDDAAADDDDDENVSKKRKRRCVGEEGEGKEEKKLETRARRDEYEQQQEQQQQQLGQPHNPLSSNVIVKNLPSREDFESLFREESGRARQLFERKILEAFSAFGPIASLSIKKSGGGYNSNSNNKSGSSMAFMAFLAKSSAENAIEKMNSGQFLFYGVKLEASLGGAVVVSEKVWPPAPVTEIRKIANDEDEPDEDDEESRRMLYLDENIHMRGEVEARLTAPAPFLNFDADHREEEEEGIVKVRFPKDYAQMKRIDVTATFVAEDGKAVEHRIKARKKDDPDFAFLFDTIEENEETVYYLWRVFSLANGDSLTSFRTDPFRMFTPNGKIWVPPAGGIEMAPKHNSSSAKDSMLLSAQWPTSNGAGIGASSSLVDYNLDRGETQNALSETDQKHLQELLSLLTLERERVREVTTFAIDHAICAEEVVAKLREEMDAQKESQKPLEAQVSLLYAFSDVLHNASAPVKHASSYRMVIKRALPDVFKALGESLKHCGVIAKPPFMTRVLRVCKAWREWYAFDVSFCDELEEAFLGDKVVQ</sequence>
<feature type="compositionally biased region" description="Polar residues" evidence="3">
    <location>
        <begin position="133"/>
        <end position="143"/>
    </location>
</feature>
<keyword evidence="8" id="KW-1185">Reference proteome</keyword>
<feature type="domain" description="CID" evidence="6">
    <location>
        <begin position="465"/>
        <end position="612"/>
    </location>
</feature>
<dbReference type="EMBL" id="FO082266">
    <property type="protein sequence ID" value="CCO19403.1"/>
    <property type="molecule type" value="Genomic_DNA"/>
</dbReference>
<dbReference type="GO" id="GO:0005634">
    <property type="term" value="C:nucleus"/>
    <property type="evidence" value="ECO:0007669"/>
    <property type="project" value="TreeGrafter"/>
</dbReference>
<feature type="compositionally biased region" description="Basic residues" evidence="3">
    <location>
        <begin position="1"/>
        <end position="11"/>
    </location>
</feature>
<feature type="domain" description="RRM" evidence="4">
    <location>
        <begin position="142"/>
        <end position="245"/>
    </location>
</feature>
<evidence type="ECO:0008006" key="9">
    <source>
        <dbReference type="Google" id="ProtNLM"/>
    </source>
</evidence>
<name>K8FCE3_9CHLO</name>
<dbReference type="PROSITE" id="PS50128">
    <property type="entry name" value="SURP"/>
    <property type="match status" value="1"/>
</dbReference>
<dbReference type="SMART" id="SM00648">
    <property type="entry name" value="SWAP"/>
    <property type="match status" value="1"/>
</dbReference>
<dbReference type="SMART" id="SM00360">
    <property type="entry name" value="RRM"/>
    <property type="match status" value="1"/>
</dbReference>
<feature type="region of interest" description="Disordered" evidence="3">
    <location>
        <begin position="1"/>
        <end position="143"/>
    </location>
</feature>
<evidence type="ECO:0000259" key="6">
    <source>
        <dbReference type="PROSITE" id="PS51391"/>
    </source>
</evidence>
<protein>
    <recommendedName>
        <fullName evidence="9">U2 snRNP-associated SURP motif-containing protein</fullName>
    </recommendedName>
</protein>
<dbReference type="InterPro" id="IPR000061">
    <property type="entry name" value="Surp"/>
</dbReference>
<dbReference type="SUPFAM" id="SSF109905">
    <property type="entry name" value="Surp module (SWAP domain)"/>
    <property type="match status" value="1"/>
</dbReference>
<dbReference type="PROSITE" id="PS51391">
    <property type="entry name" value="CID"/>
    <property type="match status" value="1"/>
</dbReference>
<dbReference type="PROSITE" id="PS50102">
    <property type="entry name" value="RRM"/>
    <property type="match status" value="1"/>
</dbReference>
<dbReference type="InterPro" id="IPR008942">
    <property type="entry name" value="ENTH_VHS"/>
</dbReference>
<dbReference type="OrthoDB" id="498648at2759"/>
<evidence type="ECO:0000259" key="4">
    <source>
        <dbReference type="PROSITE" id="PS50102"/>
    </source>
</evidence>
<dbReference type="Proteomes" id="UP000198341">
    <property type="component" value="Chromosome 13"/>
</dbReference>
<dbReference type="Pfam" id="PF01805">
    <property type="entry name" value="Surp"/>
    <property type="match status" value="1"/>
</dbReference>
<dbReference type="SMART" id="SM00582">
    <property type="entry name" value="RPR"/>
    <property type="match status" value="1"/>
</dbReference>
<gene>
    <name evidence="7" type="ordered locus">Bathy13g02190</name>
</gene>
<dbReference type="PANTHER" id="PTHR23140">
    <property type="entry name" value="RNA PROCESSING PROTEIN LD23810P"/>
    <property type="match status" value="1"/>
</dbReference>
<feature type="compositionally biased region" description="Acidic residues" evidence="3">
    <location>
        <begin position="78"/>
        <end position="90"/>
    </location>
</feature>
<dbReference type="GO" id="GO:0006396">
    <property type="term" value="P:RNA processing"/>
    <property type="evidence" value="ECO:0007669"/>
    <property type="project" value="InterPro"/>
</dbReference>
<dbReference type="SUPFAM" id="SSF54928">
    <property type="entry name" value="RNA-binding domain, RBD"/>
    <property type="match status" value="1"/>
</dbReference>
<dbReference type="eggNOG" id="KOG0151">
    <property type="taxonomic scope" value="Eukaryota"/>
</dbReference>
<dbReference type="InterPro" id="IPR006569">
    <property type="entry name" value="CID_dom"/>
</dbReference>
<proteinExistence type="predicted"/>
<accession>K8FCE3</accession>